<dbReference type="PANTHER" id="PTHR44375:SF2">
    <property type="entry name" value="BETA-KETOACYL-ACP REDUCTASE-LIKE PROTEIN-RELATED"/>
    <property type="match status" value="1"/>
</dbReference>
<dbReference type="OrthoDB" id="47007at2759"/>
<evidence type="ECO:0000256" key="1">
    <source>
        <dbReference type="RuleBase" id="RU000363"/>
    </source>
</evidence>
<protein>
    <submittedName>
        <fullName evidence="3">3-oxoacyl-[acyl-carrier-protein] reductase FabG-like</fullName>
    </submittedName>
</protein>
<evidence type="ECO:0000313" key="3">
    <source>
        <dbReference type="RefSeq" id="XP_008808086.1"/>
    </source>
</evidence>
<dbReference type="PANTHER" id="PTHR44375">
    <property type="entry name" value="BETA-KETOACYL-ACP REDUCTASE-LIKE PROTEIN-RELATED"/>
    <property type="match status" value="1"/>
</dbReference>
<dbReference type="SUPFAM" id="SSF51735">
    <property type="entry name" value="NAD(P)-binding Rossmann-fold domains"/>
    <property type="match status" value="1"/>
</dbReference>
<dbReference type="Proteomes" id="UP000228380">
    <property type="component" value="Unplaced"/>
</dbReference>
<name>A0A8B7CX65_PHODC</name>
<dbReference type="InterPro" id="IPR036291">
    <property type="entry name" value="NAD(P)-bd_dom_sf"/>
</dbReference>
<dbReference type="CDD" id="cd05233">
    <property type="entry name" value="SDR_c"/>
    <property type="match status" value="1"/>
</dbReference>
<evidence type="ECO:0000313" key="2">
    <source>
        <dbReference type="Proteomes" id="UP000228380"/>
    </source>
</evidence>
<dbReference type="PRINTS" id="PR00080">
    <property type="entry name" value="SDRFAMILY"/>
</dbReference>
<dbReference type="AlphaFoldDB" id="A0A8B7CX65"/>
<gene>
    <name evidence="3" type="primary">LOC103720253</name>
</gene>
<dbReference type="Gene3D" id="3.40.50.720">
    <property type="entry name" value="NAD(P)-binding Rossmann-like Domain"/>
    <property type="match status" value="1"/>
</dbReference>
<dbReference type="InterPro" id="IPR002347">
    <property type="entry name" value="SDR_fam"/>
</dbReference>
<dbReference type="PRINTS" id="PR00081">
    <property type="entry name" value="GDHRDH"/>
</dbReference>
<proteinExistence type="inferred from homology"/>
<comment type="similarity">
    <text evidence="1">Belongs to the short-chain dehydrogenases/reductases (SDR) family.</text>
</comment>
<dbReference type="GeneID" id="103720253"/>
<keyword evidence="2" id="KW-1185">Reference proteome</keyword>
<dbReference type="RefSeq" id="XP_008808086.1">
    <property type="nucleotide sequence ID" value="XM_008809864.4"/>
</dbReference>
<dbReference type="FunFam" id="3.40.50.720:FF:000084">
    <property type="entry name" value="Short-chain dehydrogenase reductase"/>
    <property type="match status" value="1"/>
</dbReference>
<organism evidence="2 3">
    <name type="scientific">Phoenix dactylifera</name>
    <name type="common">Date palm</name>
    <dbReference type="NCBI Taxonomy" id="42345"/>
    <lineage>
        <taxon>Eukaryota</taxon>
        <taxon>Viridiplantae</taxon>
        <taxon>Streptophyta</taxon>
        <taxon>Embryophyta</taxon>
        <taxon>Tracheophyta</taxon>
        <taxon>Spermatophyta</taxon>
        <taxon>Magnoliopsida</taxon>
        <taxon>Liliopsida</taxon>
        <taxon>Arecaceae</taxon>
        <taxon>Coryphoideae</taxon>
        <taxon>Phoeniceae</taxon>
        <taxon>Phoenix</taxon>
    </lineage>
</organism>
<sequence length="294" mass="31067">MAEDLTAGRSPAMRPPWSGLEGKVVMVTGASSGIGRDLCVNLAKAGCRIVAAARRTDRLRSLCEEINGGSGSSSSASSHRVPSFVRAVAVELDVSAGGAAIEASVQRAWEAFGRIDALVNNAGIRGGVYSPLDWSEEEWNHVITTNLTGLWLVSKYVCRQMRDAKQKGSVINISSIGGINRGQLPGGIAYTASKAGVNAITKVMALELGAYNIRVNSIAPGLFSSEITAGLMQRKWLDNVAKKTVPLQTYGTSDPALTSLVRYLIHDSSEYVTGNIFIVDAGVTLPGIPIFSSL</sequence>
<dbReference type="Pfam" id="PF00106">
    <property type="entry name" value="adh_short"/>
    <property type="match status" value="1"/>
</dbReference>
<dbReference type="KEGG" id="pda:103720253"/>
<accession>A0A8B7CX65</accession>
<reference evidence="3" key="1">
    <citation type="submission" date="2025-08" db="UniProtKB">
        <authorList>
            <consortium name="RefSeq"/>
        </authorList>
    </citation>
    <scope>IDENTIFICATION</scope>
    <source>
        <tissue evidence="3">Young leaves</tissue>
    </source>
</reference>